<proteinExistence type="predicted"/>
<keyword evidence="3" id="KW-1185">Reference proteome</keyword>
<evidence type="ECO:0000313" key="3">
    <source>
        <dbReference type="Proteomes" id="UP000198372"/>
    </source>
</evidence>
<dbReference type="Proteomes" id="UP000198372">
    <property type="component" value="Unassembled WGS sequence"/>
</dbReference>
<name>A0A238FAI4_9BASI</name>
<sequence length="235" mass="26686">MESDSLTRHVWDALLLLLTSTLGTDRLFFYGKPDWHISPCRSNYHRDLSKLNVCPGRNVFGIFAEQRLPFNPAPFNTWSSTLPSPDLSSAYLNNAGIHQRLKFDQVLPPFLEPFVNFARHPSPYAPVPIMIWQGNHAPSGPGSGKYYSAEAAWEIVNYNAKVEKYIREQDADVLEGGFNFTPWLKLDPLMVNYQVNMQKEQLLLHVLDLTLRGATWRGGLHNQGDANDAEIDEET</sequence>
<dbReference type="AlphaFoldDB" id="A0A238FAI4"/>
<feature type="chain" id="PRO_5012963703" evidence="1">
    <location>
        <begin position="24"/>
        <end position="235"/>
    </location>
</feature>
<keyword evidence="1" id="KW-0732">Signal</keyword>
<accession>A0A238FAI4</accession>
<evidence type="ECO:0000256" key="1">
    <source>
        <dbReference type="SAM" id="SignalP"/>
    </source>
</evidence>
<dbReference type="STRING" id="269621.A0A238FAI4"/>
<dbReference type="EMBL" id="FMSP01000003">
    <property type="protein sequence ID" value="SCV68138.1"/>
    <property type="molecule type" value="Genomic_DNA"/>
</dbReference>
<gene>
    <name evidence="2" type="ORF">BQ2448_259</name>
</gene>
<feature type="signal peptide" evidence="1">
    <location>
        <begin position="1"/>
        <end position="23"/>
    </location>
</feature>
<reference evidence="3" key="1">
    <citation type="submission" date="2016-09" db="EMBL/GenBank/DDBJ databases">
        <authorList>
            <person name="Jeantristanb JTB J.-T."/>
            <person name="Ricardo R."/>
        </authorList>
    </citation>
    <scope>NUCLEOTIDE SEQUENCE [LARGE SCALE GENOMIC DNA]</scope>
</reference>
<organism evidence="2 3">
    <name type="scientific">Microbotryum intermedium</name>
    <dbReference type="NCBI Taxonomy" id="269621"/>
    <lineage>
        <taxon>Eukaryota</taxon>
        <taxon>Fungi</taxon>
        <taxon>Dikarya</taxon>
        <taxon>Basidiomycota</taxon>
        <taxon>Pucciniomycotina</taxon>
        <taxon>Microbotryomycetes</taxon>
        <taxon>Microbotryales</taxon>
        <taxon>Microbotryaceae</taxon>
        <taxon>Microbotryum</taxon>
    </lineage>
</organism>
<evidence type="ECO:0000313" key="2">
    <source>
        <dbReference type="EMBL" id="SCV68138.1"/>
    </source>
</evidence>
<protein>
    <submittedName>
        <fullName evidence="2">BQ2448_259 protein</fullName>
    </submittedName>
</protein>